<dbReference type="Gene3D" id="3.10.20.30">
    <property type="match status" value="1"/>
</dbReference>
<dbReference type="RefSeq" id="WP_271883228.1">
    <property type="nucleotide sequence ID" value="NZ_CP067136.1"/>
</dbReference>
<keyword evidence="2" id="KW-1185">Reference proteome</keyword>
<dbReference type="CDD" id="cd00565">
    <property type="entry name" value="Ubl_ThiS"/>
    <property type="match status" value="1"/>
</dbReference>
<reference evidence="1 2" key="1">
    <citation type="submission" date="2021-01" db="EMBL/GenBank/DDBJ databases">
        <title>Biogeographic distribution of Paracoccus.</title>
        <authorList>
            <person name="Hollensteiner J."/>
            <person name="Leineberger J."/>
            <person name="Brinkhoff T."/>
            <person name="Daniel R."/>
        </authorList>
    </citation>
    <scope>NUCLEOTIDE SEQUENCE [LARGE SCALE GENOMIC DNA]</scope>
    <source>
        <strain evidence="1 2">KCTC 22803</strain>
    </source>
</reference>
<gene>
    <name evidence="1" type="primary">thiS</name>
    <name evidence="1" type="ORF">JHX87_06060</name>
</gene>
<accession>A0ABY7SN97</accession>
<dbReference type="InterPro" id="IPR016155">
    <property type="entry name" value="Mopterin_synth/thiamin_S_b"/>
</dbReference>
<dbReference type="InterPro" id="IPR012675">
    <property type="entry name" value="Beta-grasp_dom_sf"/>
</dbReference>
<dbReference type="InterPro" id="IPR010035">
    <property type="entry name" value="Thi_S"/>
</dbReference>
<dbReference type="PANTHER" id="PTHR34472">
    <property type="entry name" value="SULFUR CARRIER PROTEIN THIS"/>
    <property type="match status" value="1"/>
</dbReference>
<sequence length="65" mass="6615">MKITVNGEPKEIAASALADALAELGYAGARIATAVNETFVPAASRGDTILTEGDRIEVLAPMQGG</sequence>
<dbReference type="Pfam" id="PF02597">
    <property type="entry name" value="ThiS"/>
    <property type="match status" value="1"/>
</dbReference>
<proteinExistence type="predicted"/>
<evidence type="ECO:0000313" key="1">
    <source>
        <dbReference type="EMBL" id="WCR08379.1"/>
    </source>
</evidence>
<dbReference type="Proteomes" id="UP001219349">
    <property type="component" value="Chromosome"/>
</dbReference>
<dbReference type="SUPFAM" id="SSF54285">
    <property type="entry name" value="MoaD/ThiS"/>
    <property type="match status" value="1"/>
</dbReference>
<dbReference type="PANTHER" id="PTHR34472:SF1">
    <property type="entry name" value="SULFUR CARRIER PROTEIN THIS"/>
    <property type="match status" value="1"/>
</dbReference>
<organism evidence="1 2">
    <name type="scientific">Paracoccus fistulariae</name>
    <dbReference type="NCBI Taxonomy" id="658446"/>
    <lineage>
        <taxon>Bacteria</taxon>
        <taxon>Pseudomonadati</taxon>
        <taxon>Pseudomonadota</taxon>
        <taxon>Alphaproteobacteria</taxon>
        <taxon>Rhodobacterales</taxon>
        <taxon>Paracoccaceae</taxon>
        <taxon>Paracoccus</taxon>
    </lineage>
</organism>
<protein>
    <submittedName>
        <fullName evidence="1">Sulfur carrier protein ThiS</fullName>
    </submittedName>
</protein>
<dbReference type="InterPro" id="IPR003749">
    <property type="entry name" value="ThiS/MoaD-like"/>
</dbReference>
<name>A0ABY7SN97_9RHOB</name>
<dbReference type="EMBL" id="CP067136">
    <property type="protein sequence ID" value="WCR08379.1"/>
    <property type="molecule type" value="Genomic_DNA"/>
</dbReference>
<dbReference type="NCBIfam" id="TIGR01683">
    <property type="entry name" value="thiS"/>
    <property type="match status" value="1"/>
</dbReference>
<evidence type="ECO:0000313" key="2">
    <source>
        <dbReference type="Proteomes" id="UP001219349"/>
    </source>
</evidence>